<reference evidence="1" key="2">
    <citation type="submission" date="2023-01" db="EMBL/GenBank/DDBJ databases">
        <authorList>
            <person name="Sun Q."/>
            <person name="Evtushenko L."/>
        </authorList>
    </citation>
    <scope>NUCLEOTIDE SEQUENCE</scope>
    <source>
        <strain evidence="1">VKM Ac-1069</strain>
    </source>
</reference>
<name>A0A9W6L2M8_9PSEU</name>
<accession>A0A9W6L2M8</accession>
<dbReference type="Proteomes" id="UP001143463">
    <property type="component" value="Unassembled WGS sequence"/>
</dbReference>
<protein>
    <recommendedName>
        <fullName evidence="3">Peptidase C1A papain C-terminal domain-containing protein</fullName>
    </recommendedName>
</protein>
<dbReference type="EMBL" id="BSFQ01000006">
    <property type="protein sequence ID" value="GLL10970.1"/>
    <property type="molecule type" value="Genomic_DNA"/>
</dbReference>
<evidence type="ECO:0000313" key="1">
    <source>
        <dbReference type="EMBL" id="GLL10970.1"/>
    </source>
</evidence>
<evidence type="ECO:0008006" key="3">
    <source>
        <dbReference type="Google" id="ProtNLM"/>
    </source>
</evidence>
<dbReference type="SUPFAM" id="SSF54001">
    <property type="entry name" value="Cysteine proteinases"/>
    <property type="match status" value="1"/>
</dbReference>
<comment type="caution">
    <text evidence="1">The sequence shown here is derived from an EMBL/GenBank/DDBJ whole genome shotgun (WGS) entry which is preliminary data.</text>
</comment>
<evidence type="ECO:0000313" key="2">
    <source>
        <dbReference type="Proteomes" id="UP001143463"/>
    </source>
</evidence>
<keyword evidence="2" id="KW-1185">Reference proteome</keyword>
<dbReference type="InterPro" id="IPR038765">
    <property type="entry name" value="Papain-like_cys_pep_sf"/>
</dbReference>
<organism evidence="1 2">
    <name type="scientific">Pseudonocardia halophobica</name>
    <dbReference type="NCBI Taxonomy" id="29401"/>
    <lineage>
        <taxon>Bacteria</taxon>
        <taxon>Bacillati</taxon>
        <taxon>Actinomycetota</taxon>
        <taxon>Actinomycetes</taxon>
        <taxon>Pseudonocardiales</taxon>
        <taxon>Pseudonocardiaceae</taxon>
        <taxon>Pseudonocardia</taxon>
    </lineage>
</organism>
<gene>
    <name evidence="1" type="ORF">GCM10017577_21110</name>
</gene>
<dbReference type="Gene3D" id="3.90.70.10">
    <property type="entry name" value="Cysteine proteinases"/>
    <property type="match status" value="2"/>
</dbReference>
<dbReference type="AlphaFoldDB" id="A0A9W6L2M8"/>
<proteinExistence type="predicted"/>
<sequence>MFHGLLGNGILYHRMSEDPQHGMRLGRHQLLDARSLAYMVENDVAAMNTTLKDRLWQRVVTILDQGKLGSCTGNAGTGALGTEPFYSAVGQKVLPDPDDERACEKFAVKLYSEATEIDPFPGSYPPEDTGSSGLAICRVLKSRGTIKGYTWARTAYGFLTLLQSGPVLQGMPWYRAFFQPDADGFIDADPTWTSSGIAGGHEVEALGVELDTRDVFDSVITYANSWGTGWGDHGMFRMRLRTYEQLNGVDLKQFTL</sequence>
<reference evidence="1" key="1">
    <citation type="journal article" date="2014" name="Int. J. Syst. Evol. Microbiol.">
        <title>Complete genome sequence of Corynebacterium casei LMG S-19264T (=DSM 44701T), isolated from a smear-ripened cheese.</title>
        <authorList>
            <consortium name="US DOE Joint Genome Institute (JGI-PGF)"/>
            <person name="Walter F."/>
            <person name="Albersmeier A."/>
            <person name="Kalinowski J."/>
            <person name="Ruckert C."/>
        </authorList>
    </citation>
    <scope>NUCLEOTIDE SEQUENCE</scope>
    <source>
        <strain evidence="1">VKM Ac-1069</strain>
    </source>
</reference>